<dbReference type="InterPro" id="IPR013517">
    <property type="entry name" value="FG-GAP"/>
</dbReference>
<dbReference type="Pfam" id="PF08310">
    <property type="entry name" value="LGFP"/>
    <property type="match status" value="3"/>
</dbReference>
<proteinExistence type="predicted"/>
<sequence>MSAGLLAVAQPATAAESVTAEGAVSTWSDADSAMAAKALEEAERTGKPVELVSRRTETDEVYINPDGTARVDRSILPVRVQQGGELVDIDPDLAAGTGGRLAPKASAMAASFSGGGDNVFATMTGEGRTVTLTWPHGKLPKPTVDGRTATYAEVLPGVDLTATASDVSFSHALVVKTPEAAENPAVRTIEFGLQTKGLQVTEGAAGEILAKTPSGNVLFAAPQPHMWDSGGSDTTTAVDPKTPKAARSAGTPSLHDTLEGAGEGSNRAKLGVELDHDTLTLTPDANMLEDPDTVFPVVIDPKWAPDAWQNAWSVAYKHSAYPETANTVYYNGGTLSDEARIGVSIDGSNGGTVRANTYFRIPVGSLAGKDIIESKLRIKQTHAGSWSCKSGDVQVKAIGSALPRNITYNNQPSWGALVDSSGESFGGRNCPADSANLVEFNVTSAIKDAVADTWGSWSFVLTSKSNAVDVSWRKFDPTSARVSTRYNTLPAKPQLTIDPSVPCAGGTIGKTDHVTLSASKIYDAEDADLDVEFRYGRSGEAAKTASVNASRGGVAQLRILASTLGSAQYWYEAVVEDGIGSSPRAGRCYFTYDPEGPTREPKVSSTEWPEGVGKGCTAQLPAGTPCAKPARTAGTFTFQANPAAGEINDITEYVWWTDDDTREKSAKPAATGGSVTVSVKPMANGPQYLYVRSEDAANNRSNVRSYLFNPSSSGERDKLGDLNGDGLVDLVTIDPGSGTLYSYASRGDGTFGTGQAAKDESFASSTVSVGGTWNDDVYEDFVALQPAADDPSTYELWAYLGDGGGKLQPGDAARQHLTVIRDCYSPGNPDCDNHWAKGSEIVSVPSLSDDDSLAGGRDGQVTEHDYPDLLVKEGANLWLYLGSRTGALGAPIALGNADWQDMTIMTPGDLNQDGLPEIWARDKTKGTIHQYTSKRTTTPGQGHVLADLTVYGDPAVRQTSIATGFKAADVPHLSTTGDFENDGFADLWARDGAGRTVEYPGQAPVNGQSFKAARQLFITGHDWADCKSFAPASGADAVSVCGPILGKYEALGGPDVFGKPTSVMTAVSDGGRYVNFAQPGTTATDRAISWSRTTGAWAVSNSLFDKWNSTGRETGGLGYPTSDPMYTNVDGGNYVTFSKAGKPSAIYGKPGLGPFAVRGAVHRKYVALGGVREFGYPTGDETPLAGNAGHYQDFRHLVASGSNISFYWDSADVAGAWPVVGTIRSHWLSAGGHTGSLGFPKSPEYEVLGGRRSDFQTGYIRWNRESGHVAGHTWTARTAHLRTDLGGDYDADGRTDILTAYDYEKATTGLFVAKAGSEGGHNPPQEYWSDEPGDFDYTRTKWGSGDFNGDGRSDVVGFYDYGTAGVGAWSFLTQAAGPPVRRKSVVVPTGWDWSRTTVLTGDVNGDGRDDLVLVQNKGNGVTGVHRSLARTDGSFENPVLSYESPAGYWWSENVRYTMGDINGDGRDDIVGLYVFATGAAGLYTFTAKADGSVDAPKQSWNAPAGTWDRERVKMTAADLNKDGRADLALTYGHADGAFDLRVFHARADGGFDSFVTPWSRPAGHWVAANTGNLVPGDVNGDGRADITLSYNYGTGETRVFTFHGNETGTVDSPVPSWYARPGTW</sequence>
<evidence type="ECO:0000313" key="3">
    <source>
        <dbReference type="EMBL" id="QNP62497.1"/>
    </source>
</evidence>
<evidence type="ECO:0000256" key="1">
    <source>
        <dbReference type="ARBA" id="ARBA00022729"/>
    </source>
</evidence>
<feature type="region of interest" description="Disordered" evidence="2">
    <location>
        <begin position="228"/>
        <end position="265"/>
    </location>
</feature>
<gene>
    <name evidence="3" type="ORF">IAG43_05790</name>
</gene>
<dbReference type="EMBL" id="CP060825">
    <property type="protein sequence ID" value="QNP62497.1"/>
    <property type="molecule type" value="Genomic_DNA"/>
</dbReference>
<dbReference type="Proteomes" id="UP000516230">
    <property type="component" value="Chromosome"/>
</dbReference>
<keyword evidence="1" id="KW-0732">Signal</keyword>
<dbReference type="InterPro" id="IPR028994">
    <property type="entry name" value="Integrin_alpha_N"/>
</dbReference>
<evidence type="ECO:0000313" key="4">
    <source>
        <dbReference type="Proteomes" id="UP000516230"/>
    </source>
</evidence>
<accession>A0A7H0HPN1</accession>
<reference evidence="3 4" key="1">
    <citation type="submission" date="2020-08" db="EMBL/GenBank/DDBJ databases">
        <title>A novel species.</title>
        <authorList>
            <person name="Gao J."/>
        </authorList>
    </citation>
    <scope>NUCLEOTIDE SEQUENCE [LARGE SCALE GENOMIC DNA]</scope>
    <source>
        <strain evidence="3 4">CRPJ-33</strain>
    </source>
</reference>
<keyword evidence="4" id="KW-1185">Reference proteome</keyword>
<dbReference type="Gene3D" id="2.40.128.340">
    <property type="match status" value="3"/>
</dbReference>
<evidence type="ECO:0000256" key="2">
    <source>
        <dbReference type="SAM" id="MobiDB-lite"/>
    </source>
</evidence>
<dbReference type="KEGG" id="sgj:IAG43_05790"/>
<name>A0A7H0HPN1_9ACTN</name>
<dbReference type="PANTHER" id="PTHR46580">
    <property type="entry name" value="SENSOR KINASE-RELATED"/>
    <property type="match status" value="1"/>
</dbReference>
<dbReference type="SUPFAM" id="SSF69318">
    <property type="entry name" value="Integrin alpha N-terminal domain"/>
    <property type="match status" value="2"/>
</dbReference>
<organism evidence="3 4">
    <name type="scientific">Streptomyces genisteinicus</name>
    <dbReference type="NCBI Taxonomy" id="2768068"/>
    <lineage>
        <taxon>Bacteria</taxon>
        <taxon>Bacillati</taxon>
        <taxon>Actinomycetota</taxon>
        <taxon>Actinomycetes</taxon>
        <taxon>Kitasatosporales</taxon>
        <taxon>Streptomycetaceae</taxon>
        <taxon>Streptomyces</taxon>
    </lineage>
</organism>
<dbReference type="RefSeq" id="WP_187739682.1">
    <property type="nucleotide sequence ID" value="NZ_CP060825.1"/>
</dbReference>
<dbReference type="Pfam" id="PF13517">
    <property type="entry name" value="FG-GAP_3"/>
    <property type="match status" value="2"/>
</dbReference>
<dbReference type="InterPro" id="IPR013207">
    <property type="entry name" value="LGFP"/>
</dbReference>
<protein>
    <submittedName>
        <fullName evidence="3">VCBS repeat-containing protein</fullName>
    </submittedName>
</protein>
<dbReference type="NCBIfam" id="NF033679">
    <property type="entry name" value="DNRLRE_dom"/>
    <property type="match status" value="1"/>
</dbReference>